<evidence type="ECO:0008006" key="5">
    <source>
        <dbReference type="Google" id="ProtNLM"/>
    </source>
</evidence>
<evidence type="ECO:0000256" key="2">
    <source>
        <dbReference type="SAM" id="Phobius"/>
    </source>
</evidence>
<feature type="transmembrane region" description="Helical" evidence="2">
    <location>
        <begin position="108"/>
        <end position="133"/>
    </location>
</feature>
<dbReference type="RefSeq" id="WP_058257829.1">
    <property type="nucleotide sequence ID" value="NZ_LN879430.1"/>
</dbReference>
<keyword evidence="2" id="KW-1133">Transmembrane helix</keyword>
<protein>
    <recommendedName>
        <fullName evidence="5">Zinc-ribbon domain-containing protein</fullName>
    </recommendedName>
</protein>
<keyword evidence="4" id="KW-1185">Reference proteome</keyword>
<evidence type="ECO:0000313" key="3">
    <source>
        <dbReference type="EMBL" id="CUH92465.1"/>
    </source>
</evidence>
<dbReference type="KEGG" id="hsd:SD1D_0918"/>
<dbReference type="EMBL" id="LN879430">
    <property type="protein sequence ID" value="CUH92465.1"/>
    <property type="molecule type" value="Genomic_DNA"/>
</dbReference>
<accession>A0A0K8J4Q5</accession>
<sequence length="262" mass="29467">MEKVLEKKNFGIPVTILTVFAYLIGYSLTRNLTGTLLVAFLFAALVFTFQFDNKVKNAVKYSYIIAVIMHLIYLVFDLFEVFISIVFGGKFTGLNSLDIYDYNEFRRVLSFLYTYGLLIVNGLVIVIFGILILKALLRNDVKIDFIDDIFAPKQPKPPVKPRPAKGQSPMHSKPVQTKPPVQPSVQAPRQVNDQTSMDTKPVQAQEVIRPQESEEDQVPVQTQTADQPQTPLKHNPERCSNCGRVNHKGAIYCASCGSKLIN</sequence>
<feature type="transmembrane region" description="Helical" evidence="2">
    <location>
        <begin position="34"/>
        <end position="51"/>
    </location>
</feature>
<feature type="compositionally biased region" description="Polar residues" evidence="1">
    <location>
        <begin position="219"/>
        <end position="232"/>
    </location>
</feature>
<keyword evidence="2" id="KW-0472">Membrane</keyword>
<name>A0A0K8J4Q5_9FIRM</name>
<keyword evidence="2" id="KW-0812">Transmembrane</keyword>
<proteinExistence type="predicted"/>
<dbReference type="Proteomes" id="UP000196053">
    <property type="component" value="Chromosome I"/>
</dbReference>
<dbReference type="OrthoDB" id="9788304at2"/>
<reference evidence="4" key="1">
    <citation type="submission" date="2015-09" db="EMBL/GenBank/DDBJ databases">
        <authorList>
            <person name="Wibberg D."/>
        </authorList>
    </citation>
    <scope>NUCLEOTIDE SEQUENCE [LARGE SCALE GENOMIC DNA]</scope>
    <source>
        <strain evidence="4">SD1D</strain>
    </source>
</reference>
<evidence type="ECO:0000256" key="1">
    <source>
        <dbReference type="SAM" id="MobiDB-lite"/>
    </source>
</evidence>
<feature type="compositionally biased region" description="Polar residues" evidence="1">
    <location>
        <begin position="183"/>
        <end position="198"/>
    </location>
</feature>
<gene>
    <name evidence="3" type="ORF">SD1D_0918</name>
</gene>
<feature type="region of interest" description="Disordered" evidence="1">
    <location>
        <begin position="154"/>
        <end position="234"/>
    </location>
</feature>
<feature type="transmembrane region" description="Helical" evidence="2">
    <location>
        <begin position="12"/>
        <end position="28"/>
    </location>
</feature>
<organism evidence="3 4">
    <name type="scientific">Herbinix luporum</name>
    <dbReference type="NCBI Taxonomy" id="1679721"/>
    <lineage>
        <taxon>Bacteria</taxon>
        <taxon>Bacillati</taxon>
        <taxon>Bacillota</taxon>
        <taxon>Clostridia</taxon>
        <taxon>Lachnospirales</taxon>
        <taxon>Lachnospiraceae</taxon>
        <taxon>Herbinix</taxon>
    </lineage>
</organism>
<evidence type="ECO:0000313" key="4">
    <source>
        <dbReference type="Proteomes" id="UP000196053"/>
    </source>
</evidence>
<dbReference type="AlphaFoldDB" id="A0A0K8J4Q5"/>
<feature type="transmembrane region" description="Helical" evidence="2">
    <location>
        <begin position="63"/>
        <end position="88"/>
    </location>
</feature>